<evidence type="ECO:0000256" key="7">
    <source>
        <dbReference type="ARBA" id="ARBA00023033"/>
    </source>
</evidence>
<dbReference type="EMBL" id="CAMGYJ010000007">
    <property type="protein sequence ID" value="CAI0441022.1"/>
    <property type="molecule type" value="Genomic_DNA"/>
</dbReference>
<accession>A0AAV0M422</accession>
<dbReference type="GO" id="GO:0020037">
    <property type="term" value="F:heme binding"/>
    <property type="evidence" value="ECO:0007669"/>
    <property type="project" value="InterPro"/>
</dbReference>
<keyword evidence="3 8" id="KW-0349">Heme</keyword>
<dbReference type="FunFam" id="1.10.630.10:FF:000043">
    <property type="entry name" value="Cytochrome P450 99A2"/>
    <property type="match status" value="1"/>
</dbReference>
<evidence type="ECO:0000256" key="6">
    <source>
        <dbReference type="ARBA" id="ARBA00023004"/>
    </source>
</evidence>
<keyword evidence="6 8" id="KW-0408">Iron</keyword>
<dbReference type="InterPro" id="IPR036396">
    <property type="entry name" value="Cyt_P450_sf"/>
</dbReference>
<keyword evidence="10" id="KW-1133">Transmembrane helix</keyword>
<gene>
    <name evidence="11" type="ORF">LITE_LOCUS26712</name>
</gene>
<name>A0AAV0M422_9ROSI</name>
<dbReference type="SUPFAM" id="SSF48264">
    <property type="entry name" value="Cytochrome P450"/>
    <property type="match status" value="1"/>
</dbReference>
<dbReference type="GO" id="GO:0016705">
    <property type="term" value="F:oxidoreductase activity, acting on paired donors, with incorporation or reduction of molecular oxygen"/>
    <property type="evidence" value="ECO:0007669"/>
    <property type="project" value="InterPro"/>
</dbReference>
<proteinExistence type="inferred from homology"/>
<comment type="cofactor">
    <cofactor evidence="1 8">
        <name>heme</name>
        <dbReference type="ChEBI" id="CHEBI:30413"/>
    </cofactor>
</comment>
<dbReference type="PANTHER" id="PTHR47955:SF8">
    <property type="entry name" value="CYTOCHROME P450 71D11-LIKE"/>
    <property type="match status" value="1"/>
</dbReference>
<dbReference type="GO" id="GO:0004497">
    <property type="term" value="F:monooxygenase activity"/>
    <property type="evidence" value="ECO:0007669"/>
    <property type="project" value="UniProtKB-KW"/>
</dbReference>
<evidence type="ECO:0000256" key="4">
    <source>
        <dbReference type="ARBA" id="ARBA00022723"/>
    </source>
</evidence>
<dbReference type="AlphaFoldDB" id="A0AAV0M422"/>
<dbReference type="Gene3D" id="1.10.630.10">
    <property type="entry name" value="Cytochrome P450"/>
    <property type="match status" value="1"/>
</dbReference>
<dbReference type="PANTHER" id="PTHR47955">
    <property type="entry name" value="CYTOCHROME P450 FAMILY 71 PROTEIN"/>
    <property type="match status" value="1"/>
</dbReference>
<dbReference type="InterPro" id="IPR017972">
    <property type="entry name" value="Cyt_P450_CS"/>
</dbReference>
<evidence type="ECO:0000256" key="9">
    <source>
        <dbReference type="RuleBase" id="RU000461"/>
    </source>
</evidence>
<feature type="transmembrane region" description="Helical" evidence="10">
    <location>
        <begin position="6"/>
        <end position="25"/>
    </location>
</feature>
<comment type="similarity">
    <text evidence="2 9">Belongs to the cytochrome P450 family.</text>
</comment>
<evidence type="ECO:0000256" key="2">
    <source>
        <dbReference type="ARBA" id="ARBA00010617"/>
    </source>
</evidence>
<evidence type="ECO:0000313" key="11">
    <source>
        <dbReference type="EMBL" id="CAI0441022.1"/>
    </source>
</evidence>
<dbReference type="PROSITE" id="PS00086">
    <property type="entry name" value="CYTOCHROME_P450"/>
    <property type="match status" value="1"/>
</dbReference>
<keyword evidence="10" id="KW-0812">Transmembrane</keyword>
<keyword evidence="4 8" id="KW-0479">Metal-binding</keyword>
<dbReference type="CDD" id="cd11072">
    <property type="entry name" value="CYP71-like"/>
    <property type="match status" value="1"/>
</dbReference>
<protein>
    <submittedName>
        <fullName evidence="11">Uncharacterized protein</fullName>
    </submittedName>
</protein>
<dbReference type="InterPro" id="IPR002401">
    <property type="entry name" value="Cyt_P450_E_grp-I"/>
</dbReference>
<sequence length="547" mass="60767">MDGKLEATLLLLLLTSTVVIIILATRRRRSKSGVSRLPPGPWKLPVIGNLHQMLAGGGDRHLPHRRLAHLATRYGPLMQIQLGEIPSVVVSSPEWARAIMQAHDLNFATRPVLPSVAIIFYGCRDIAFAAYGEYWREMRKVCAVELLGPRRAQQLGPIMEEEMAQMVKRISSSSSSSSLLCDNPSTTSVTQGTTTTRPCMLSSSCVNLTQMLLSLGNAITSRAAFGKAQRQEDVFLPFIEQMVNTLGGFTFGDLFPSWKLLRRVVGTEKKLKELHGAADVVLEGIISDHLAKRSVVAADDDDDQDLVDVLLNLKEDKHLGYTFSNSEIKAVILDLFLAGTETWTVTVEWAMSQLMKNPRIMEKAQREVRHVVAGAAGGGNSRKIDAATVDELGYLQLVVKETLRLHPPGPLTIPRECRETIVIDGYRIPAKTRVIVNAWAIGRDPRHWVEPEKFHPERFLDLAIDYKGLDFEFIPFGSGRRVCPGMQYAVSSINLALANLLYHFDWKLPNGIQPQDFDMSEGFGIEVKRKNELFLIPVPSHASNTSA</sequence>
<reference evidence="11" key="1">
    <citation type="submission" date="2022-08" db="EMBL/GenBank/DDBJ databases">
        <authorList>
            <person name="Gutierrez-Valencia J."/>
        </authorList>
    </citation>
    <scope>NUCLEOTIDE SEQUENCE</scope>
</reference>
<evidence type="ECO:0000256" key="3">
    <source>
        <dbReference type="ARBA" id="ARBA00022617"/>
    </source>
</evidence>
<evidence type="ECO:0000256" key="10">
    <source>
        <dbReference type="SAM" id="Phobius"/>
    </source>
</evidence>
<organism evidence="11 12">
    <name type="scientific">Linum tenue</name>
    <dbReference type="NCBI Taxonomy" id="586396"/>
    <lineage>
        <taxon>Eukaryota</taxon>
        <taxon>Viridiplantae</taxon>
        <taxon>Streptophyta</taxon>
        <taxon>Embryophyta</taxon>
        <taxon>Tracheophyta</taxon>
        <taxon>Spermatophyta</taxon>
        <taxon>Magnoliopsida</taxon>
        <taxon>eudicotyledons</taxon>
        <taxon>Gunneridae</taxon>
        <taxon>Pentapetalae</taxon>
        <taxon>rosids</taxon>
        <taxon>fabids</taxon>
        <taxon>Malpighiales</taxon>
        <taxon>Linaceae</taxon>
        <taxon>Linum</taxon>
    </lineage>
</organism>
<keyword evidence="7 9" id="KW-0503">Monooxygenase</keyword>
<dbReference type="Proteomes" id="UP001154282">
    <property type="component" value="Unassembled WGS sequence"/>
</dbReference>
<feature type="binding site" description="axial binding residue" evidence="8">
    <location>
        <position position="483"/>
    </location>
    <ligand>
        <name>heme</name>
        <dbReference type="ChEBI" id="CHEBI:30413"/>
    </ligand>
    <ligandPart>
        <name>Fe</name>
        <dbReference type="ChEBI" id="CHEBI:18248"/>
    </ligandPart>
</feature>
<evidence type="ECO:0000256" key="1">
    <source>
        <dbReference type="ARBA" id="ARBA00001971"/>
    </source>
</evidence>
<dbReference type="InterPro" id="IPR001128">
    <property type="entry name" value="Cyt_P450"/>
</dbReference>
<comment type="caution">
    <text evidence="11">The sequence shown here is derived from an EMBL/GenBank/DDBJ whole genome shotgun (WGS) entry which is preliminary data.</text>
</comment>
<dbReference type="Pfam" id="PF00067">
    <property type="entry name" value="p450"/>
    <property type="match status" value="1"/>
</dbReference>
<keyword evidence="12" id="KW-1185">Reference proteome</keyword>
<keyword evidence="5 9" id="KW-0560">Oxidoreductase</keyword>
<dbReference type="GO" id="GO:0005506">
    <property type="term" value="F:iron ion binding"/>
    <property type="evidence" value="ECO:0007669"/>
    <property type="project" value="InterPro"/>
</dbReference>
<keyword evidence="10" id="KW-0472">Membrane</keyword>
<evidence type="ECO:0000256" key="8">
    <source>
        <dbReference type="PIRSR" id="PIRSR602401-1"/>
    </source>
</evidence>
<dbReference type="PRINTS" id="PR00463">
    <property type="entry name" value="EP450I"/>
</dbReference>
<evidence type="ECO:0000313" key="12">
    <source>
        <dbReference type="Proteomes" id="UP001154282"/>
    </source>
</evidence>
<evidence type="ECO:0000256" key="5">
    <source>
        <dbReference type="ARBA" id="ARBA00023002"/>
    </source>
</evidence>
<dbReference type="PRINTS" id="PR00385">
    <property type="entry name" value="P450"/>
</dbReference>